<reference evidence="2 3" key="1">
    <citation type="submission" date="2018-03" db="EMBL/GenBank/DDBJ databases">
        <title>The ancient ancestry and fast evolution of plastids.</title>
        <authorList>
            <person name="Moore K.R."/>
            <person name="Magnabosco C."/>
            <person name="Momper L."/>
            <person name="Gold D.A."/>
            <person name="Bosak T."/>
            <person name="Fournier G.P."/>
        </authorList>
    </citation>
    <scope>NUCLEOTIDE SEQUENCE [LARGE SCALE GENOMIC DNA]</scope>
    <source>
        <strain evidence="2 3">CCALA 016</strain>
    </source>
</reference>
<organism evidence="2 3">
    <name type="scientific">Aphanothece hegewaldii CCALA 016</name>
    <dbReference type="NCBI Taxonomy" id="2107694"/>
    <lineage>
        <taxon>Bacteria</taxon>
        <taxon>Bacillati</taxon>
        <taxon>Cyanobacteriota</taxon>
        <taxon>Cyanophyceae</taxon>
        <taxon>Oscillatoriophycideae</taxon>
        <taxon>Chroococcales</taxon>
        <taxon>Aphanothecaceae</taxon>
        <taxon>Aphanothece</taxon>
    </lineage>
</organism>
<proteinExistence type="predicted"/>
<accession>A0A2T1M065</accession>
<evidence type="ECO:0000313" key="3">
    <source>
        <dbReference type="Proteomes" id="UP000239001"/>
    </source>
</evidence>
<protein>
    <submittedName>
        <fullName evidence="2">Uncharacterized protein</fullName>
    </submittedName>
</protein>
<sequence>MQKVSLLILISILGFLSGNQTISAQSSTPRSSFDDYRKECLQQATQQGLATDSANDLCNCTMTKIRSQYTIQQFQTLVQKSKTDRATAQRLSSIGESCLDSVLYE</sequence>
<name>A0A2T1M065_9CHRO</name>
<dbReference type="Proteomes" id="UP000239001">
    <property type="component" value="Unassembled WGS sequence"/>
</dbReference>
<keyword evidence="1" id="KW-0732">Signal</keyword>
<feature type="signal peptide" evidence="1">
    <location>
        <begin position="1"/>
        <end position="24"/>
    </location>
</feature>
<gene>
    <name evidence="2" type="ORF">C7H19_06255</name>
</gene>
<dbReference type="EMBL" id="PXOH01000005">
    <property type="protein sequence ID" value="PSF38071.1"/>
    <property type="molecule type" value="Genomic_DNA"/>
</dbReference>
<feature type="chain" id="PRO_5015649181" evidence="1">
    <location>
        <begin position="25"/>
        <end position="105"/>
    </location>
</feature>
<evidence type="ECO:0000313" key="2">
    <source>
        <dbReference type="EMBL" id="PSF38071.1"/>
    </source>
</evidence>
<dbReference type="AlphaFoldDB" id="A0A2T1M065"/>
<keyword evidence="3" id="KW-1185">Reference proteome</keyword>
<dbReference type="RefSeq" id="WP_106456037.1">
    <property type="nucleotide sequence ID" value="NZ_PXOH01000005.1"/>
</dbReference>
<dbReference type="OrthoDB" id="426647at2"/>
<reference evidence="2 3" key="2">
    <citation type="submission" date="2018-03" db="EMBL/GenBank/DDBJ databases">
        <authorList>
            <person name="Keele B.F."/>
        </authorList>
    </citation>
    <scope>NUCLEOTIDE SEQUENCE [LARGE SCALE GENOMIC DNA]</scope>
    <source>
        <strain evidence="2 3">CCALA 016</strain>
    </source>
</reference>
<evidence type="ECO:0000256" key="1">
    <source>
        <dbReference type="SAM" id="SignalP"/>
    </source>
</evidence>
<comment type="caution">
    <text evidence="2">The sequence shown here is derived from an EMBL/GenBank/DDBJ whole genome shotgun (WGS) entry which is preliminary data.</text>
</comment>